<reference evidence="12 13" key="1">
    <citation type="journal article" date="2011" name="Proc. Natl. Acad. Sci. U.S.A.">
        <title>Genetic diversity and population structure of the endangered marsupial Sarcophilus harrisii (Tasmanian devil).</title>
        <authorList>
            <person name="Miller W."/>
            <person name="Hayes V.M."/>
            <person name="Ratan A."/>
            <person name="Petersen D.C."/>
            <person name="Wittekindt N.E."/>
            <person name="Miller J."/>
            <person name="Walenz B."/>
            <person name="Knight J."/>
            <person name="Qi J."/>
            <person name="Zhao F."/>
            <person name="Wang Q."/>
            <person name="Bedoya-Reina O.C."/>
            <person name="Katiyar N."/>
            <person name="Tomsho L.P."/>
            <person name="Kasson L.M."/>
            <person name="Hardie R.A."/>
            <person name="Woodbridge P."/>
            <person name="Tindall E.A."/>
            <person name="Bertelsen M.F."/>
            <person name="Dixon D."/>
            <person name="Pyecroft S."/>
            <person name="Helgen K.M."/>
            <person name="Lesk A.M."/>
            <person name="Pringle T.H."/>
            <person name="Patterson N."/>
            <person name="Zhang Y."/>
            <person name="Kreiss A."/>
            <person name="Woods G.M."/>
            <person name="Jones M.E."/>
            <person name="Schuster S.C."/>
        </authorList>
    </citation>
    <scope>NUCLEOTIDE SEQUENCE [LARGE SCALE GENOMIC DNA]</scope>
</reference>
<feature type="compositionally biased region" description="Basic and acidic residues" evidence="9">
    <location>
        <begin position="758"/>
        <end position="769"/>
    </location>
</feature>
<keyword evidence="3" id="KW-0813">Transport</keyword>
<feature type="compositionally biased region" description="Basic and acidic residues" evidence="9">
    <location>
        <begin position="670"/>
        <end position="683"/>
    </location>
</feature>
<reference evidence="12" key="3">
    <citation type="submission" date="2025-09" db="UniProtKB">
        <authorList>
            <consortium name="Ensembl"/>
        </authorList>
    </citation>
    <scope>IDENTIFICATION</scope>
</reference>
<feature type="compositionally biased region" description="Low complexity" evidence="9">
    <location>
        <begin position="895"/>
        <end position="907"/>
    </location>
</feature>
<feature type="region of interest" description="Disordered" evidence="9">
    <location>
        <begin position="251"/>
        <end position="522"/>
    </location>
</feature>
<dbReference type="GeneTree" id="ENSGT01030000234641"/>
<dbReference type="GO" id="GO:0005743">
    <property type="term" value="C:mitochondrial inner membrane"/>
    <property type="evidence" value="ECO:0007669"/>
    <property type="project" value="TreeGrafter"/>
</dbReference>
<evidence type="ECO:0000256" key="3">
    <source>
        <dbReference type="ARBA" id="ARBA00022448"/>
    </source>
</evidence>
<dbReference type="Pfam" id="PF03820">
    <property type="entry name" value="SFXNs"/>
    <property type="match status" value="1"/>
</dbReference>
<feature type="compositionally biased region" description="Basic and acidic residues" evidence="9">
    <location>
        <begin position="277"/>
        <end position="289"/>
    </location>
</feature>
<comment type="similarity">
    <text evidence="2">Belongs to the sideroflexin family.</text>
</comment>
<feature type="compositionally biased region" description="Pro residues" evidence="9">
    <location>
        <begin position="932"/>
        <end position="949"/>
    </location>
</feature>
<sequence>MARQVPGQAVALDEVFRQGRAQHTQWYKLHSKVGKKEKERGEIQVTVQFTRNNLSASMFDLSVKDKPRSPFGKIKDKMKGKKKFELESASAIIPSSALDDPDLLGGSNKKAKAKTFFLRNKLRKSSLTQSNTSLGSDSTLSSASGSLAWPGSDYLSRSPSRHSRLSTDGGRDSAPSPKLLTHKRAYSDEVSQVQAGPPRAGHDPGSGSTLCINGSHIYSEEPPAPPAHRASISGPFPSASALHGISLRRAEEATGHSDAVPWGRSGHGGSSETVAMAEREEPRREERKPRMGLFHHHHHHGAGRRGSLGDKTAPALAAAPHPSSSGEERSKSGWFGSREGKEQAQKPSGSLGAAPTVPSLPEWDDTFNAFAASRLSPDAGRGSLAPAAETGPEEPGPVAFGAPWSGCDDTGQAEPEDPRGGGGGTALALEAPGPLSPEGRRAVTAGWQSPVFQEPSPSLSAKWRSLSQEPEEDGTFSLRREADQGPGAGGPLRRAGSEGEKSSGPGAPRGPRKEPLGQESQLFQELSVITDLWSSEMLKVTPVSESLPPIPKRSWEQEEILWGVLDEPGGPAPPPDSPGDVGREVFSLPPETRQASSEELRPATPPPKPPRLFTPLSSQNSQSEEKEMLSKEGTEPWVEDIFLNLQALSQQGEPQGSELQGSEPQGSEPRGSEPEDPKSEGPKSEGLNPQGPDPQGPELQKPEPQKPEPQKSESQEPEPQGPELQKPEPQEPEPQGPEPQEPELQEPEPQEPELQEPELQKPELQEPKPQELQGLQLLAPELPGSNPGLEEPERCPSAERVDLRAFEGGSVSCWEPTPLVPQPSPPPAVLEMPSPTPSSESTAGRSQLLWAVQEPESPFLGMLGPLRDKPEPPGLPAPTALKKDPFWGSDGEDNASSPPSSHGSPASLVLPALPSTGDEASPESPGLEPVAPQDPLPARPSPPSLPPPCSATNVSRKPGQESLSLHGSRPLSFSTPALVDFPATRGPFEFPSPTEGPSIPQWAIETPSALLALLPLETRPAEEPPSQRGTSPHPVKPLSSAPPEGAADRKPPRSSLSSALTSGLEKLKTVTSGNIQLVAPQADQTAESKVKLKDPSQPDQSAKYYHLTHDELIALLLQRERELSRRDEHVHELESYIDQLLTSFYGRFRHFLDIIDPRTLFVTESRLKEAVQLLEDYKHGTLPPGVTNEQLWSAQKIKQAILHPDTNEKIFMPFRMSGYIPFGTPIVVGLLLPNQTLASTIFWQWLNQSHNACVNYANRNATKPLPASKFIQGYLGAVISAVSIAVGLNALVQRANKFTPATRLLIQRFVPFPAVASANICNVVLMRHNELEEGIDVLDSDGNIVGSSRIAARHALIETALTRVVLPMPILVLPPIIMSVLEKTFLLQSRPRLLLPVQSFVCLAAFGLALPLAISLFPQMSEIETSQLEPEIALATASRTVVYNKGL</sequence>
<gene>
    <name evidence="12" type="primary">SFXN5</name>
</gene>
<feature type="compositionally biased region" description="Polar residues" evidence="9">
    <location>
        <begin position="950"/>
        <end position="975"/>
    </location>
</feature>
<keyword evidence="5" id="KW-0029">Amino-acid transport</keyword>
<dbReference type="GO" id="GO:0015137">
    <property type="term" value="F:citrate transmembrane transporter activity"/>
    <property type="evidence" value="ECO:0007669"/>
    <property type="project" value="TreeGrafter"/>
</dbReference>
<keyword evidence="13" id="KW-1185">Reference proteome</keyword>
<dbReference type="PANTHER" id="PTHR11153:SF17">
    <property type="entry name" value="SIDEROFLEXIN-5"/>
    <property type="match status" value="1"/>
</dbReference>
<evidence type="ECO:0000259" key="11">
    <source>
        <dbReference type="PROSITE" id="PS51511"/>
    </source>
</evidence>
<organism evidence="12 13">
    <name type="scientific">Sarcophilus harrisii</name>
    <name type="common">Tasmanian devil</name>
    <name type="synonym">Sarcophilus laniarius</name>
    <dbReference type="NCBI Taxonomy" id="9305"/>
    <lineage>
        <taxon>Eukaryota</taxon>
        <taxon>Metazoa</taxon>
        <taxon>Chordata</taxon>
        <taxon>Craniata</taxon>
        <taxon>Vertebrata</taxon>
        <taxon>Euteleostomi</taxon>
        <taxon>Mammalia</taxon>
        <taxon>Metatheria</taxon>
        <taxon>Dasyuromorphia</taxon>
        <taxon>Dasyuridae</taxon>
        <taxon>Sarcophilus</taxon>
    </lineage>
</organism>
<evidence type="ECO:0000256" key="8">
    <source>
        <dbReference type="ARBA" id="ARBA00023136"/>
    </source>
</evidence>
<dbReference type="InterPro" id="IPR019018">
    <property type="entry name" value="Rab-bd_FIP-RBD"/>
</dbReference>
<reference evidence="12" key="2">
    <citation type="submission" date="2025-08" db="UniProtKB">
        <authorList>
            <consortium name="Ensembl"/>
        </authorList>
    </citation>
    <scope>IDENTIFICATION</scope>
</reference>
<feature type="compositionally biased region" description="Basic and acidic residues" evidence="9">
    <location>
        <begin position="791"/>
        <end position="805"/>
    </location>
</feature>
<feature type="compositionally biased region" description="Basic and acidic residues" evidence="9">
    <location>
        <begin position="623"/>
        <end position="634"/>
    </location>
</feature>
<evidence type="ECO:0000256" key="2">
    <source>
        <dbReference type="ARBA" id="ARBA00005974"/>
    </source>
</evidence>
<evidence type="ECO:0000256" key="9">
    <source>
        <dbReference type="SAM" id="MobiDB-lite"/>
    </source>
</evidence>
<dbReference type="GO" id="GO:1990542">
    <property type="term" value="P:mitochondrial transmembrane transport"/>
    <property type="evidence" value="ECO:0007669"/>
    <property type="project" value="TreeGrafter"/>
</dbReference>
<dbReference type="Gene3D" id="1.20.5.2440">
    <property type="match status" value="1"/>
</dbReference>
<feature type="compositionally biased region" description="Basic and acidic residues" evidence="9">
    <location>
        <begin position="700"/>
        <end position="714"/>
    </location>
</feature>
<feature type="compositionally biased region" description="Acidic residues" evidence="9">
    <location>
        <begin position="740"/>
        <end position="756"/>
    </location>
</feature>
<feature type="transmembrane region" description="Helical" evidence="10">
    <location>
        <begin position="1364"/>
        <end position="1381"/>
    </location>
</feature>
<feature type="region of interest" description="Disordered" evidence="9">
    <location>
        <begin position="1078"/>
        <end position="1101"/>
    </location>
</feature>
<name>A0A7N4Q1G3_SARHA</name>
<feature type="transmembrane region" description="Helical" evidence="10">
    <location>
        <begin position="1393"/>
        <end position="1417"/>
    </location>
</feature>
<dbReference type="Proteomes" id="UP000007648">
    <property type="component" value="Unassembled WGS sequence"/>
</dbReference>
<evidence type="ECO:0000256" key="7">
    <source>
        <dbReference type="ARBA" id="ARBA00023128"/>
    </source>
</evidence>
<dbReference type="InParanoid" id="A0A7N4Q1G3"/>
<feature type="domain" description="FIP-RBD" evidence="11">
    <location>
        <begin position="1093"/>
        <end position="1155"/>
    </location>
</feature>
<evidence type="ECO:0000313" key="12">
    <source>
        <dbReference type="Ensembl" id="ENSSHAP00000045823.1"/>
    </source>
</evidence>
<dbReference type="GO" id="GO:0015075">
    <property type="term" value="F:monoatomic ion transmembrane transporter activity"/>
    <property type="evidence" value="ECO:0007669"/>
    <property type="project" value="InterPro"/>
</dbReference>
<feature type="compositionally biased region" description="Pro residues" evidence="9">
    <location>
        <begin position="818"/>
        <end position="828"/>
    </location>
</feature>
<keyword evidence="4 10" id="KW-0812">Transmembrane</keyword>
<evidence type="ECO:0000256" key="4">
    <source>
        <dbReference type="ARBA" id="ARBA00022692"/>
    </source>
</evidence>
<protein>
    <submittedName>
        <fullName evidence="12">Sideroflexin 5</fullName>
    </submittedName>
</protein>
<dbReference type="InterPro" id="IPR004686">
    <property type="entry name" value="Mtc"/>
</dbReference>
<dbReference type="GO" id="GO:0006865">
    <property type="term" value="P:amino acid transport"/>
    <property type="evidence" value="ECO:0007669"/>
    <property type="project" value="UniProtKB-KW"/>
</dbReference>
<evidence type="ECO:0000256" key="5">
    <source>
        <dbReference type="ARBA" id="ARBA00022970"/>
    </source>
</evidence>
<evidence type="ECO:0000256" key="10">
    <source>
        <dbReference type="SAM" id="Phobius"/>
    </source>
</evidence>
<feature type="compositionally biased region" description="Polar residues" evidence="9">
    <location>
        <begin position="446"/>
        <end position="459"/>
    </location>
</feature>
<keyword evidence="6 10" id="KW-1133">Transmembrane helix</keyword>
<comment type="subcellular location">
    <subcellularLocation>
        <location evidence="1">Mitochondrion membrane</location>
        <topology evidence="1">Multi-pass membrane protein</topology>
    </subcellularLocation>
</comment>
<dbReference type="Ensembl" id="ENSSHAT00000048651.1">
    <property type="protein sequence ID" value="ENSSHAP00000045823.1"/>
    <property type="gene ID" value="ENSSHAG00000022247.1"/>
</dbReference>
<evidence type="ECO:0000313" key="13">
    <source>
        <dbReference type="Proteomes" id="UP000007648"/>
    </source>
</evidence>
<dbReference type="PANTHER" id="PTHR11153">
    <property type="entry name" value="SIDEROFLEXIN"/>
    <property type="match status" value="1"/>
</dbReference>
<feature type="compositionally biased region" description="Basic and acidic residues" evidence="9">
    <location>
        <begin position="1086"/>
        <end position="1096"/>
    </location>
</feature>
<dbReference type="PROSITE" id="PS51511">
    <property type="entry name" value="FIP_RBD"/>
    <property type="match status" value="1"/>
</dbReference>
<feature type="region of interest" description="Disordered" evidence="9">
    <location>
        <begin position="1020"/>
        <end position="1061"/>
    </location>
</feature>
<feature type="region of interest" description="Disordered" evidence="9">
    <location>
        <begin position="151"/>
        <end position="233"/>
    </location>
</feature>
<keyword evidence="7" id="KW-0496">Mitochondrion</keyword>
<feature type="compositionally biased region" description="Basic residues" evidence="9">
    <location>
        <begin position="293"/>
        <end position="303"/>
    </location>
</feature>
<feature type="region of interest" description="Disordered" evidence="9">
    <location>
        <begin position="563"/>
        <end position="1004"/>
    </location>
</feature>
<feature type="compositionally biased region" description="Pro residues" evidence="9">
    <location>
        <begin position="603"/>
        <end position="612"/>
    </location>
</feature>
<feature type="compositionally biased region" description="Polar residues" evidence="9">
    <location>
        <begin position="646"/>
        <end position="665"/>
    </location>
</feature>
<evidence type="ECO:0000256" key="6">
    <source>
        <dbReference type="ARBA" id="ARBA00022989"/>
    </source>
</evidence>
<keyword evidence="8 10" id="KW-0472">Membrane</keyword>
<accession>A0A7N4Q1G3</accession>
<feature type="compositionally biased region" description="Low complexity" evidence="9">
    <location>
        <begin position="313"/>
        <end position="325"/>
    </location>
</feature>
<proteinExistence type="inferred from homology"/>
<dbReference type="NCBIfam" id="TIGR00798">
    <property type="entry name" value="mtc"/>
    <property type="match status" value="1"/>
</dbReference>
<feature type="transmembrane region" description="Helical" evidence="10">
    <location>
        <begin position="1273"/>
        <end position="1292"/>
    </location>
</feature>
<evidence type="ECO:0000256" key="1">
    <source>
        <dbReference type="ARBA" id="ARBA00004225"/>
    </source>
</evidence>